<comment type="subcellular location">
    <subcellularLocation>
        <location evidence="4">Cytoplasm</location>
    </subcellularLocation>
</comment>
<dbReference type="HAMAP" id="MF_01925">
    <property type="entry name" value="P5C_reductase"/>
    <property type="match status" value="1"/>
</dbReference>
<dbReference type="EC" id="1.5.1.2" evidence="4 5"/>
<evidence type="ECO:0000256" key="4">
    <source>
        <dbReference type="HAMAP-Rule" id="MF_01925"/>
    </source>
</evidence>
<keyword evidence="4" id="KW-0028">Amino-acid biosynthesis</keyword>
<accession>A0A1E5XP18</accession>
<organism evidence="9 10">
    <name type="scientific">Devosia insulae DS-56</name>
    <dbReference type="NCBI Taxonomy" id="1116389"/>
    <lineage>
        <taxon>Bacteria</taxon>
        <taxon>Pseudomonadati</taxon>
        <taxon>Pseudomonadota</taxon>
        <taxon>Alphaproteobacteria</taxon>
        <taxon>Hyphomicrobiales</taxon>
        <taxon>Devosiaceae</taxon>
        <taxon>Devosia</taxon>
    </lineage>
</organism>
<keyword evidence="4" id="KW-0641">Proline biosynthesis</keyword>
<comment type="pathway">
    <text evidence="4">Amino-acid biosynthesis; L-proline biosynthesis; L-proline from L-glutamate 5-semialdehyde: step 1/1.</text>
</comment>
<gene>
    <name evidence="4" type="primary">proC</name>
    <name evidence="9" type="ORF">VW23_022285</name>
</gene>
<protein>
    <recommendedName>
        <fullName evidence="4 5">Pyrroline-5-carboxylate reductase</fullName>
        <shortName evidence="4">P5C reductase</shortName>
        <shortName evidence="4">P5CR</shortName>
        <ecNumber evidence="4 5">1.5.1.2</ecNumber>
    </recommendedName>
    <alternativeName>
        <fullName evidence="4">PCA reductase</fullName>
    </alternativeName>
</protein>
<comment type="caution">
    <text evidence="9">The sequence shown here is derived from an EMBL/GenBank/DDBJ whole genome shotgun (WGS) entry which is preliminary data.</text>
</comment>
<evidence type="ECO:0000313" key="10">
    <source>
        <dbReference type="Proteomes" id="UP000095463"/>
    </source>
</evidence>
<feature type="domain" description="Pyrroline-5-carboxylate reductase catalytic N-terminal" evidence="7">
    <location>
        <begin position="1"/>
        <end position="85"/>
    </location>
</feature>
<dbReference type="InterPro" id="IPR008927">
    <property type="entry name" value="6-PGluconate_DH-like_C_sf"/>
</dbReference>
<dbReference type="PANTHER" id="PTHR11645">
    <property type="entry name" value="PYRROLINE-5-CARBOXYLATE REDUCTASE"/>
    <property type="match status" value="1"/>
</dbReference>
<dbReference type="PIRSF" id="PIRSF000193">
    <property type="entry name" value="Pyrrol-5-carb_rd"/>
    <property type="match status" value="1"/>
</dbReference>
<dbReference type="InterPro" id="IPR029036">
    <property type="entry name" value="P5CR_dimer"/>
</dbReference>
<evidence type="ECO:0000259" key="7">
    <source>
        <dbReference type="Pfam" id="PF03807"/>
    </source>
</evidence>
<comment type="function">
    <text evidence="4">Catalyzes the reduction of 1-pyrroline-5-carboxylate (PCA) to L-proline.</text>
</comment>
<dbReference type="InterPro" id="IPR036291">
    <property type="entry name" value="NAD(P)-bd_dom_sf"/>
</dbReference>
<keyword evidence="10" id="KW-1185">Reference proteome</keyword>
<evidence type="ECO:0000313" key="9">
    <source>
        <dbReference type="EMBL" id="OEO30254.1"/>
    </source>
</evidence>
<dbReference type="AlphaFoldDB" id="A0A1E5XP18"/>
<dbReference type="SUPFAM" id="SSF48179">
    <property type="entry name" value="6-phosphogluconate dehydrogenase C-terminal domain-like"/>
    <property type="match status" value="1"/>
</dbReference>
<dbReference type="Pfam" id="PF03807">
    <property type="entry name" value="F420_oxidored"/>
    <property type="match status" value="1"/>
</dbReference>
<feature type="domain" description="Pyrroline-5-carboxylate reductase dimerisation" evidence="8">
    <location>
        <begin position="147"/>
        <end position="252"/>
    </location>
</feature>
<dbReference type="Gene3D" id="1.10.3730.10">
    <property type="entry name" value="ProC C-terminal domain-like"/>
    <property type="match status" value="1"/>
</dbReference>
<dbReference type="GO" id="GO:0055129">
    <property type="term" value="P:L-proline biosynthetic process"/>
    <property type="evidence" value="ECO:0007669"/>
    <property type="project" value="UniProtKB-UniRule"/>
</dbReference>
<keyword evidence="2 4" id="KW-0521">NADP</keyword>
<dbReference type="EMBL" id="LAJE02000221">
    <property type="protein sequence ID" value="OEO30254.1"/>
    <property type="molecule type" value="Genomic_DNA"/>
</dbReference>
<evidence type="ECO:0000256" key="3">
    <source>
        <dbReference type="ARBA" id="ARBA00023002"/>
    </source>
</evidence>
<comment type="catalytic activity">
    <reaction evidence="4">
        <text>L-proline + NADP(+) = (S)-1-pyrroline-5-carboxylate + NADPH + 2 H(+)</text>
        <dbReference type="Rhea" id="RHEA:14109"/>
        <dbReference type="ChEBI" id="CHEBI:15378"/>
        <dbReference type="ChEBI" id="CHEBI:17388"/>
        <dbReference type="ChEBI" id="CHEBI:57783"/>
        <dbReference type="ChEBI" id="CHEBI:58349"/>
        <dbReference type="ChEBI" id="CHEBI:60039"/>
        <dbReference type="EC" id="1.5.1.2"/>
    </reaction>
</comment>
<comment type="similarity">
    <text evidence="1 4">Belongs to the pyrroline-5-carboxylate reductase family.</text>
</comment>
<keyword evidence="4" id="KW-0963">Cytoplasm</keyword>
<dbReference type="PANTHER" id="PTHR11645:SF0">
    <property type="entry name" value="PYRROLINE-5-CARBOXYLATE REDUCTASE 3"/>
    <property type="match status" value="1"/>
</dbReference>
<evidence type="ECO:0000256" key="6">
    <source>
        <dbReference type="PIRSR" id="PIRSR000193-1"/>
    </source>
</evidence>
<dbReference type="Proteomes" id="UP000095463">
    <property type="component" value="Unassembled WGS sequence"/>
</dbReference>
<dbReference type="InterPro" id="IPR000304">
    <property type="entry name" value="Pyrroline-COOH_reductase"/>
</dbReference>
<dbReference type="UniPathway" id="UPA00098">
    <property type="reaction ID" value="UER00361"/>
</dbReference>
<comment type="catalytic activity">
    <reaction evidence="4">
        <text>L-proline + NAD(+) = (S)-1-pyrroline-5-carboxylate + NADH + 2 H(+)</text>
        <dbReference type="Rhea" id="RHEA:14105"/>
        <dbReference type="ChEBI" id="CHEBI:15378"/>
        <dbReference type="ChEBI" id="CHEBI:17388"/>
        <dbReference type="ChEBI" id="CHEBI:57540"/>
        <dbReference type="ChEBI" id="CHEBI:57945"/>
        <dbReference type="ChEBI" id="CHEBI:60039"/>
        <dbReference type="EC" id="1.5.1.2"/>
    </reaction>
</comment>
<dbReference type="SUPFAM" id="SSF51735">
    <property type="entry name" value="NAD(P)-binding Rossmann-fold domains"/>
    <property type="match status" value="1"/>
</dbReference>
<dbReference type="InterPro" id="IPR028939">
    <property type="entry name" value="P5C_Rdtase_cat_N"/>
</dbReference>
<name>A0A1E5XP18_9HYPH</name>
<dbReference type="Gene3D" id="3.40.50.720">
    <property type="entry name" value="NAD(P)-binding Rossmann-like Domain"/>
    <property type="match status" value="1"/>
</dbReference>
<dbReference type="FunFam" id="1.10.3730.10:FF:000001">
    <property type="entry name" value="Pyrroline-5-carboxylate reductase"/>
    <property type="match status" value="1"/>
</dbReference>
<evidence type="ECO:0000259" key="8">
    <source>
        <dbReference type="Pfam" id="PF14748"/>
    </source>
</evidence>
<evidence type="ECO:0000256" key="2">
    <source>
        <dbReference type="ARBA" id="ARBA00022857"/>
    </source>
</evidence>
<dbReference type="NCBIfam" id="TIGR00112">
    <property type="entry name" value="proC"/>
    <property type="match status" value="1"/>
</dbReference>
<dbReference type="GO" id="GO:0005737">
    <property type="term" value="C:cytoplasm"/>
    <property type="evidence" value="ECO:0007669"/>
    <property type="project" value="UniProtKB-SubCell"/>
</dbReference>
<evidence type="ECO:0000256" key="5">
    <source>
        <dbReference type="NCBIfam" id="TIGR00112"/>
    </source>
</evidence>
<sequence length="255" mass="26723">MGLALARGWIAGGLPADRLVLCDPQPSEFATQFAAEHGIRLQASPLGVLTHVLVIAVKPQVIYEVMAEIQPIVGSYTLVLSIAAGISLVGLSEGLQTERVIRTMPNTPAQVGRGITGAVGLAITEEDRETANALLSAAGQVMWFDDETKIDGVTAVSGSGPAYVFYMVEALAAAARRQGFDEEQAMQLARATVTGAAALMDADPSPAGTLRENVTSPKGTTYAALQVLMAPDGLEPLLDRAVRAARQRSEELGRA</sequence>
<dbReference type="GO" id="GO:0004735">
    <property type="term" value="F:pyrroline-5-carboxylate reductase activity"/>
    <property type="evidence" value="ECO:0007669"/>
    <property type="project" value="UniProtKB-UniRule"/>
</dbReference>
<keyword evidence="3 4" id="KW-0560">Oxidoreductase</keyword>
<proteinExistence type="inferred from homology"/>
<evidence type="ECO:0000256" key="1">
    <source>
        <dbReference type="ARBA" id="ARBA00005525"/>
    </source>
</evidence>
<feature type="binding site" evidence="6">
    <location>
        <begin position="56"/>
        <end position="59"/>
    </location>
    <ligand>
        <name>NADP(+)</name>
        <dbReference type="ChEBI" id="CHEBI:58349"/>
    </ligand>
</feature>
<reference evidence="9 10" key="1">
    <citation type="journal article" date="2015" name="Genome Announc.">
        <title>Genome Assemblies of Three Soil-Associated Devosia species: D. insulae, D. limi, and D. soli.</title>
        <authorList>
            <person name="Hassan Y.I."/>
            <person name="Lepp D."/>
            <person name="Zhou T."/>
        </authorList>
    </citation>
    <scope>NUCLEOTIDE SEQUENCE [LARGE SCALE GENOMIC DNA]</scope>
    <source>
        <strain evidence="9 10">DS-56</strain>
    </source>
</reference>
<dbReference type="Pfam" id="PF14748">
    <property type="entry name" value="P5CR_dimer"/>
    <property type="match status" value="1"/>
</dbReference>